<dbReference type="AlphaFoldDB" id="A0A1I7L7C4"/>
<keyword evidence="4 7" id="KW-0808">Transferase</keyword>
<dbReference type="STRING" id="392015.SAMN05421543_12733"/>
<keyword evidence="8" id="KW-1185">Reference proteome</keyword>
<proteinExistence type="predicted"/>
<sequence>MDEFLQFARQLERLTGIDLTLYKRPQMERRLTALREKRGYRRFQDYFRALEEQPEILNELLDKMTINVSEFLRNPERWQALMQHLPEVAGRPLKAWSAACASGEEPYTLALLLEERGGVRYDILATDIDRAVLARAEQGYYKEHQVRSLPPAWLERYFRRDGDAYAVSSRLRRHVRFLQHNLLADPYPGPLDLIICRNVLIYFTDEAKRRVIEGFSASLAPGGILFVGSTEQFIGAERFGFSSVGPFLYRKRD</sequence>
<accession>A0A1I7L7C4</accession>
<dbReference type="Gene3D" id="3.40.50.150">
    <property type="entry name" value="Vaccinia Virus protein VP39"/>
    <property type="match status" value="1"/>
</dbReference>
<evidence type="ECO:0000256" key="2">
    <source>
        <dbReference type="ARBA" id="ARBA00012534"/>
    </source>
</evidence>
<dbReference type="PANTHER" id="PTHR24422">
    <property type="entry name" value="CHEMOTAXIS PROTEIN METHYLTRANSFERASE"/>
    <property type="match status" value="1"/>
</dbReference>
<evidence type="ECO:0000313" key="8">
    <source>
        <dbReference type="Proteomes" id="UP000183508"/>
    </source>
</evidence>
<dbReference type="OrthoDB" id="9816309at2"/>
<organism evidence="7 8">
    <name type="scientific">Alicyclobacillus macrosporangiidus</name>
    <dbReference type="NCBI Taxonomy" id="392015"/>
    <lineage>
        <taxon>Bacteria</taxon>
        <taxon>Bacillati</taxon>
        <taxon>Bacillota</taxon>
        <taxon>Bacilli</taxon>
        <taxon>Bacillales</taxon>
        <taxon>Alicyclobacillaceae</taxon>
        <taxon>Alicyclobacillus</taxon>
    </lineage>
</organism>
<dbReference type="EMBL" id="FPBV01000027">
    <property type="protein sequence ID" value="SFV05629.1"/>
    <property type="molecule type" value="Genomic_DNA"/>
</dbReference>
<dbReference type="InterPro" id="IPR022641">
    <property type="entry name" value="CheR_N"/>
</dbReference>
<dbReference type="InterPro" id="IPR050903">
    <property type="entry name" value="Bact_Chemotaxis_MeTrfase"/>
</dbReference>
<dbReference type="Proteomes" id="UP000183508">
    <property type="component" value="Unassembled WGS sequence"/>
</dbReference>
<feature type="domain" description="CheR-type methyltransferase" evidence="6">
    <location>
        <begin position="1"/>
        <end position="253"/>
    </location>
</feature>
<dbReference type="GO" id="GO:0032259">
    <property type="term" value="P:methylation"/>
    <property type="evidence" value="ECO:0007669"/>
    <property type="project" value="UniProtKB-KW"/>
</dbReference>
<evidence type="ECO:0000256" key="5">
    <source>
        <dbReference type="ARBA" id="ARBA00022691"/>
    </source>
</evidence>
<dbReference type="PROSITE" id="PS50123">
    <property type="entry name" value="CHER"/>
    <property type="match status" value="1"/>
</dbReference>
<evidence type="ECO:0000256" key="4">
    <source>
        <dbReference type="ARBA" id="ARBA00022679"/>
    </source>
</evidence>
<name>A0A1I7L7C4_9BACL</name>
<gene>
    <name evidence="7" type="ORF">SAMN05421543_12733</name>
</gene>
<dbReference type="CDD" id="cd02440">
    <property type="entry name" value="AdoMet_MTases"/>
    <property type="match status" value="1"/>
</dbReference>
<protein>
    <recommendedName>
        <fullName evidence="2">protein-glutamate O-methyltransferase</fullName>
        <ecNumber evidence="2">2.1.1.80</ecNumber>
    </recommendedName>
</protein>
<evidence type="ECO:0000256" key="1">
    <source>
        <dbReference type="ARBA" id="ARBA00001541"/>
    </source>
</evidence>
<dbReference type="Pfam" id="PF03705">
    <property type="entry name" value="CheR_N"/>
    <property type="match status" value="1"/>
</dbReference>
<dbReference type="SUPFAM" id="SSF53335">
    <property type="entry name" value="S-adenosyl-L-methionine-dependent methyltransferases"/>
    <property type="match status" value="1"/>
</dbReference>
<dbReference type="InterPro" id="IPR029063">
    <property type="entry name" value="SAM-dependent_MTases_sf"/>
</dbReference>
<dbReference type="InterPro" id="IPR000780">
    <property type="entry name" value="CheR_MeTrfase"/>
</dbReference>
<dbReference type="PRINTS" id="PR00996">
    <property type="entry name" value="CHERMTFRASE"/>
</dbReference>
<dbReference type="InterPro" id="IPR022642">
    <property type="entry name" value="CheR_C"/>
</dbReference>
<keyword evidence="5" id="KW-0949">S-adenosyl-L-methionine</keyword>
<evidence type="ECO:0000259" key="6">
    <source>
        <dbReference type="PROSITE" id="PS50123"/>
    </source>
</evidence>
<comment type="catalytic activity">
    <reaction evidence="1">
        <text>L-glutamyl-[protein] + S-adenosyl-L-methionine = [protein]-L-glutamate 5-O-methyl ester + S-adenosyl-L-homocysteine</text>
        <dbReference type="Rhea" id="RHEA:24452"/>
        <dbReference type="Rhea" id="RHEA-COMP:10208"/>
        <dbReference type="Rhea" id="RHEA-COMP:10311"/>
        <dbReference type="ChEBI" id="CHEBI:29973"/>
        <dbReference type="ChEBI" id="CHEBI:57856"/>
        <dbReference type="ChEBI" id="CHEBI:59789"/>
        <dbReference type="ChEBI" id="CHEBI:82795"/>
        <dbReference type="EC" id="2.1.1.80"/>
    </reaction>
</comment>
<dbReference type="Gene3D" id="1.10.155.10">
    <property type="entry name" value="Chemotaxis receptor methyltransferase CheR, N-terminal domain"/>
    <property type="match status" value="1"/>
</dbReference>
<dbReference type="InterPro" id="IPR036804">
    <property type="entry name" value="CheR_N_sf"/>
</dbReference>
<reference evidence="8" key="1">
    <citation type="submission" date="2016-10" db="EMBL/GenBank/DDBJ databases">
        <authorList>
            <person name="Varghese N."/>
        </authorList>
    </citation>
    <scope>NUCLEOTIDE SEQUENCE [LARGE SCALE GENOMIC DNA]</scope>
    <source>
        <strain evidence="8">DSM 17980</strain>
    </source>
</reference>
<dbReference type="eggNOG" id="COG1352">
    <property type="taxonomic scope" value="Bacteria"/>
</dbReference>
<dbReference type="SMART" id="SM00138">
    <property type="entry name" value="MeTrc"/>
    <property type="match status" value="1"/>
</dbReference>
<dbReference type="SUPFAM" id="SSF47757">
    <property type="entry name" value="Chemotaxis receptor methyltransferase CheR, N-terminal domain"/>
    <property type="match status" value="1"/>
</dbReference>
<dbReference type="RefSeq" id="WP_074956089.1">
    <property type="nucleotide sequence ID" value="NZ_FPBV01000027.1"/>
</dbReference>
<dbReference type="GO" id="GO:0008983">
    <property type="term" value="F:protein-glutamate O-methyltransferase activity"/>
    <property type="evidence" value="ECO:0007669"/>
    <property type="project" value="UniProtKB-EC"/>
</dbReference>
<evidence type="ECO:0000313" key="7">
    <source>
        <dbReference type="EMBL" id="SFV05629.1"/>
    </source>
</evidence>
<dbReference type="PANTHER" id="PTHR24422:SF19">
    <property type="entry name" value="CHEMOTAXIS PROTEIN METHYLTRANSFERASE"/>
    <property type="match status" value="1"/>
</dbReference>
<evidence type="ECO:0000256" key="3">
    <source>
        <dbReference type="ARBA" id="ARBA00022603"/>
    </source>
</evidence>
<keyword evidence="3 7" id="KW-0489">Methyltransferase</keyword>
<dbReference type="Pfam" id="PF01739">
    <property type="entry name" value="CheR"/>
    <property type="match status" value="1"/>
</dbReference>
<dbReference type="EC" id="2.1.1.80" evidence="2"/>